<keyword evidence="2" id="KW-1185">Reference proteome</keyword>
<sequence length="244" mass="27832">MRWFLKPLWRHNRLQAVGSEWTYRAPQVGELVVRDATQTHPGVVRRIVNVRDDVRDGRPVWIIEHVALDAESTTSERKSAGFWAHVGWPRMDDHYPICGVCRDLMPCQHVVIDTIADHSGKTFDRYNTPGVCPSCCEPVTHRQRSITFDRNLYALGPVTFHLRKTCRPEANDYDRAVHHEDGRYELTCPGSARRGYDESGSPVTYCTESDCRGADRDHQGSGFWIAAYLPRPDGYHRSPEGGMP</sequence>
<dbReference type="RefSeq" id="YP_009292453.1">
    <property type="nucleotide sequence ID" value="NC_031122.1"/>
</dbReference>
<reference evidence="2" key="1">
    <citation type="submission" date="2016-07" db="EMBL/GenBank/DDBJ databases">
        <authorList>
            <person name="Florea S."/>
            <person name="Webb J.S."/>
            <person name="Jaromczyk J."/>
            <person name="Schardl C.L."/>
        </authorList>
    </citation>
    <scope>NUCLEOTIDE SEQUENCE [LARGE SCALE GENOMIC DNA]</scope>
</reference>
<dbReference type="GeneID" id="29068968"/>
<dbReference type="OrthoDB" id="39225at10239"/>
<dbReference type="KEGG" id="vg:29068968"/>
<proteinExistence type="predicted"/>
<accession>A0A1B3B019</accession>
<dbReference type="EMBL" id="KX557277">
    <property type="protein sequence ID" value="AOE44342.1"/>
    <property type="molecule type" value="Genomic_DNA"/>
</dbReference>
<dbReference type="Proteomes" id="UP000201149">
    <property type="component" value="Segment"/>
</dbReference>
<gene>
    <name evidence="1" type="primary">62</name>
    <name evidence="1" type="ORF">SEA_EYRE_62</name>
</gene>
<evidence type="ECO:0000313" key="1">
    <source>
        <dbReference type="EMBL" id="AOE44342.1"/>
    </source>
</evidence>
<name>A0A1B3B019_9CAUD</name>
<organism evidence="1 2">
    <name type="scientific">Gordonia phage Eyre</name>
    <dbReference type="NCBI Taxonomy" id="1887646"/>
    <lineage>
        <taxon>Viruses</taxon>
        <taxon>Duplodnaviria</taxon>
        <taxon>Heunggongvirae</taxon>
        <taxon>Uroviricota</taxon>
        <taxon>Caudoviricetes</taxon>
        <taxon>Eyrevirus</taxon>
        <taxon>Eyrevirus eyre</taxon>
    </lineage>
</organism>
<protein>
    <submittedName>
        <fullName evidence="1">Uncharacterized protein</fullName>
    </submittedName>
</protein>
<evidence type="ECO:0000313" key="2">
    <source>
        <dbReference type="Proteomes" id="UP000201149"/>
    </source>
</evidence>